<evidence type="ECO:0000256" key="6">
    <source>
        <dbReference type="ARBA" id="ARBA00022782"/>
    </source>
</evidence>
<dbReference type="GO" id="GO:0003729">
    <property type="term" value="F:mRNA binding"/>
    <property type="evidence" value="ECO:0007669"/>
    <property type="project" value="UniProtKB-ARBA"/>
</dbReference>
<name>A0A6P8R5V1_GEOSA</name>
<sequence length="428" mass="48748">MENFAYAPYNIYQSYGATQRPYYPKPKQQNWKQSRGGSYGSSTEPGDYLDNYKRAQLKAILSQVNPNLTPRLQKANTRDVGVQVNMRVDASVQCSLGPRTLSLPTSREVIPQPVSPLYTPSKPKQAATVLCPSGGDNAICFTRPIVAFTPMSDRQPFALPSGGKRGPLVAVSPQEKIVQEFVSSTEQDDTEEQELKEATKDSVILDEEKLTEAPEPQVQEEAGSPKLAAKESKRPIFQFLEQKYGYFHCKDCKSRWESAYVWCISGTNKVYFKQLCRRCQKTYNPYCVEAIQCQGRETSFKQRMGTVHFPKSFRECLQITNRGEILQKALYILSVLIYLVAITFSEQRLSSSRITSCLSYTYCMNKNLTAIPCEFFIGLSKRFCHGLQSQDVLYPNMRRVTSVYILNLFSSFLRDKMLPLFIFRSVYI</sequence>
<evidence type="ECO:0000256" key="12">
    <source>
        <dbReference type="SAM" id="MobiDB-lite"/>
    </source>
</evidence>
<evidence type="ECO:0000259" key="13">
    <source>
        <dbReference type="SMART" id="SM01328"/>
    </source>
</evidence>
<keyword evidence="8" id="KW-0694">RNA-binding</keyword>
<dbReference type="InterPro" id="IPR026775">
    <property type="entry name" value="Zar1"/>
</dbReference>
<keyword evidence="6" id="KW-0221">Differentiation</keyword>
<dbReference type="SMART" id="SM01328">
    <property type="entry name" value="zf-3CxxC"/>
    <property type="match status" value="1"/>
</dbReference>
<accession>A0A6P8R5V1</accession>
<keyword evidence="2" id="KW-0217">Developmental protein</keyword>
<dbReference type="GO" id="GO:0017148">
    <property type="term" value="P:negative regulation of translation"/>
    <property type="evidence" value="ECO:0007669"/>
    <property type="project" value="UniProtKB-ARBA"/>
</dbReference>
<evidence type="ECO:0000256" key="5">
    <source>
        <dbReference type="ARBA" id="ARBA00022771"/>
    </source>
</evidence>
<dbReference type="AlphaFoldDB" id="A0A6P8R5V1"/>
<organism evidence="14 15">
    <name type="scientific">Geotrypetes seraphini</name>
    <name type="common">Gaboon caecilian</name>
    <name type="synonym">Caecilia seraphini</name>
    <dbReference type="NCBI Taxonomy" id="260995"/>
    <lineage>
        <taxon>Eukaryota</taxon>
        <taxon>Metazoa</taxon>
        <taxon>Chordata</taxon>
        <taxon>Craniata</taxon>
        <taxon>Vertebrata</taxon>
        <taxon>Euteleostomi</taxon>
        <taxon>Amphibia</taxon>
        <taxon>Gymnophiona</taxon>
        <taxon>Geotrypetes</taxon>
    </lineage>
</organism>
<evidence type="ECO:0000256" key="2">
    <source>
        <dbReference type="ARBA" id="ARBA00022473"/>
    </source>
</evidence>
<dbReference type="PANTHER" id="PTHR31054">
    <property type="entry name" value="ZYGOTE ARREST PROTEIN 1-LIKE ISOFORM X1"/>
    <property type="match status" value="1"/>
</dbReference>
<evidence type="ECO:0000256" key="3">
    <source>
        <dbReference type="ARBA" id="ARBA00022490"/>
    </source>
</evidence>
<dbReference type="GO" id="GO:0048477">
    <property type="term" value="P:oogenesis"/>
    <property type="evidence" value="ECO:0007669"/>
    <property type="project" value="UniProtKB-KW"/>
</dbReference>
<dbReference type="Pfam" id="PF13695">
    <property type="entry name" value="Zn_ribbon_3CxxC"/>
    <property type="match status" value="1"/>
</dbReference>
<keyword evidence="5" id="KW-0863">Zinc-finger</keyword>
<dbReference type="InParanoid" id="A0A6P8R5V1"/>
<dbReference type="PANTHER" id="PTHR31054:SF5">
    <property type="entry name" value="PROTEIN ZAR1-LIKE"/>
    <property type="match status" value="1"/>
</dbReference>
<feature type="domain" description="3CxxC-type" evidence="13">
    <location>
        <begin position="242"/>
        <end position="319"/>
    </location>
</feature>
<dbReference type="KEGG" id="gsh:117361924"/>
<gene>
    <name evidence="15" type="primary">ZAR1L</name>
</gene>
<comment type="subcellular location">
    <subcellularLocation>
        <location evidence="1">Cytoplasm</location>
        <location evidence="1">Cytoplasmic ribonucleoprotein granule</location>
    </subcellularLocation>
</comment>
<dbReference type="GO" id="GO:0006412">
    <property type="term" value="P:translation"/>
    <property type="evidence" value="ECO:0007669"/>
    <property type="project" value="TreeGrafter"/>
</dbReference>
<keyword evidence="7" id="KW-0862">Zinc</keyword>
<dbReference type="RefSeq" id="XP_033803420.1">
    <property type="nucleotide sequence ID" value="XM_033947529.1"/>
</dbReference>
<feature type="region of interest" description="Disordered" evidence="12">
    <location>
        <begin position="18"/>
        <end position="45"/>
    </location>
</feature>
<evidence type="ECO:0000256" key="11">
    <source>
        <dbReference type="ARBA" id="ARBA00049576"/>
    </source>
</evidence>
<dbReference type="InterPro" id="IPR027377">
    <property type="entry name" value="ZAR1/RTP1-5-like_Znf-3CxxC"/>
</dbReference>
<dbReference type="GO" id="GO:0008270">
    <property type="term" value="F:zinc ion binding"/>
    <property type="evidence" value="ECO:0007669"/>
    <property type="project" value="UniProtKB-KW"/>
</dbReference>
<evidence type="ECO:0000256" key="4">
    <source>
        <dbReference type="ARBA" id="ARBA00022723"/>
    </source>
</evidence>
<evidence type="ECO:0000256" key="10">
    <source>
        <dbReference type="ARBA" id="ARBA00034699"/>
    </source>
</evidence>
<evidence type="ECO:0000313" key="14">
    <source>
        <dbReference type="Proteomes" id="UP000515159"/>
    </source>
</evidence>
<dbReference type="GO" id="GO:0036464">
    <property type="term" value="C:cytoplasmic ribonucleoprotein granule"/>
    <property type="evidence" value="ECO:0007669"/>
    <property type="project" value="UniProtKB-SubCell"/>
</dbReference>
<dbReference type="CTD" id="646799"/>
<comment type="similarity">
    <text evidence="10">Belongs to the ZAR1 family.</text>
</comment>
<evidence type="ECO:0000256" key="1">
    <source>
        <dbReference type="ARBA" id="ARBA00004331"/>
    </source>
</evidence>
<feature type="compositionally biased region" description="Polar residues" evidence="12">
    <location>
        <begin position="27"/>
        <end position="44"/>
    </location>
</feature>
<evidence type="ECO:0000256" key="9">
    <source>
        <dbReference type="ARBA" id="ARBA00022943"/>
    </source>
</evidence>
<protein>
    <submittedName>
        <fullName evidence="15">ZAR1-like protein isoform X1</fullName>
    </submittedName>
</protein>
<reference evidence="15" key="1">
    <citation type="submission" date="2025-08" db="UniProtKB">
        <authorList>
            <consortium name="RefSeq"/>
        </authorList>
    </citation>
    <scope>IDENTIFICATION</scope>
</reference>
<evidence type="ECO:0000256" key="8">
    <source>
        <dbReference type="ARBA" id="ARBA00022884"/>
    </source>
</evidence>
<keyword evidence="3" id="KW-0963">Cytoplasm</keyword>
<proteinExistence type="inferred from homology"/>
<evidence type="ECO:0000256" key="7">
    <source>
        <dbReference type="ARBA" id="ARBA00022833"/>
    </source>
</evidence>
<dbReference type="GeneID" id="117361924"/>
<keyword evidence="9" id="KW-0896">Oogenesis</keyword>
<dbReference type="Proteomes" id="UP000515159">
    <property type="component" value="Chromosome 6"/>
</dbReference>
<feature type="region of interest" description="Disordered" evidence="12">
    <location>
        <begin position="182"/>
        <end position="229"/>
    </location>
</feature>
<evidence type="ECO:0000313" key="15">
    <source>
        <dbReference type="RefSeq" id="XP_033803420.1"/>
    </source>
</evidence>
<keyword evidence="4" id="KW-0479">Metal-binding</keyword>
<keyword evidence="14" id="KW-1185">Reference proteome</keyword>
<comment type="function">
    <text evidence="11">mRNA-binding protein required for maternal mRNA storage, translation and degradation during oocyte maturation. Probably promotes formation of some phase-separated membraneless compartment that stores maternal mRNAs in oocytes: acts by undergoing liquid-liquid phase separation upon binding to maternal mRNAs. Binds to the 3'-UTR of maternal mRNAs, inhibiting their translation.</text>
</comment>
<dbReference type="OrthoDB" id="9885288at2759"/>